<dbReference type="PANTHER" id="PTHR16038">
    <property type="entry name" value="NOP SEVEN ASSOCIATED PROTEIN 1"/>
    <property type="match status" value="1"/>
</dbReference>
<dbReference type="GO" id="GO:0030687">
    <property type="term" value="C:preribosome, large subunit precursor"/>
    <property type="evidence" value="ECO:0007669"/>
    <property type="project" value="TreeGrafter"/>
</dbReference>
<gene>
    <name evidence="2" type="ORF">TAT_000317000</name>
    <name evidence="3" type="ORF">TAV_000316900</name>
</gene>
<dbReference type="InterPro" id="IPR015943">
    <property type="entry name" value="WD40/YVTN_repeat-like_dom_sf"/>
</dbReference>
<evidence type="ECO:0000313" key="3">
    <source>
        <dbReference type="EMBL" id="SVP94853.1"/>
    </source>
</evidence>
<sequence>MEYIIGGTTGLLKEVNTKNPSILRLCSLEDQALDRFITTISWSGGFGYGEDEITVGYESGLVRSYSTLTAGINKEYHLDSKCVYVTVLSSHFHKFTKAIYCKNKNSTLYPNLIIPTYHKQYSKILLAVTQNGYIYLFDTENCPQTVPNCLANPDNSDTDNTGSYKVPLTKINHPYSIAVFKYKSPLTCACTHSLMKNRLVIAGPNNPPALIDLFSEKVLWVGKYPHETLLGLQSSLNITSLSLLEELGDDIICVGTKDSFVYVYDPNSQKDPIFQFNICDQRSSALSKRALTLPEHDFNTKHRKQLDKAVNENYSSNDRAILKIATNPPFKLLYGCKNTNNENDTNNINSVNSVKFEEKLLDNNLEKLFNLSNDVGIELYNYPKKDYCNVYISDNFGTVYYLQFLTNDKLIHWINNKINQNSKNSSTKSVESMDEKEKLVIAEHLLEARKRLCTSSNNDKRVHYRRNSYNQMVCRILSCYNYHNGSVVDLKCSGDYLVTAGIDRFTKIIHVPTHKLVFQLYSNQKQSSILLRNESIMKKFSHSDFKPLTPQTENTVDSSEENPADSEEESDLDESDLDEEGDSEEESDLNSLE</sequence>
<feature type="compositionally biased region" description="Acidic residues" evidence="1">
    <location>
        <begin position="558"/>
        <end position="593"/>
    </location>
</feature>
<dbReference type="InterPro" id="IPR037379">
    <property type="entry name" value="WDR74/Nsa1"/>
</dbReference>
<proteinExistence type="predicted"/>
<dbReference type="VEuPathDB" id="PiroplasmaDB:TA07315"/>
<dbReference type="GO" id="GO:0042273">
    <property type="term" value="P:ribosomal large subunit biogenesis"/>
    <property type="evidence" value="ECO:0007669"/>
    <property type="project" value="InterPro"/>
</dbReference>
<dbReference type="AlphaFoldDB" id="A0A3B0N8H5"/>
<dbReference type="Gene3D" id="2.130.10.10">
    <property type="entry name" value="YVTN repeat-like/Quinoprotein amine dehydrogenase"/>
    <property type="match status" value="1"/>
</dbReference>
<dbReference type="PANTHER" id="PTHR16038:SF4">
    <property type="entry name" value="WD REPEAT-CONTAINING PROTEIN 74"/>
    <property type="match status" value="1"/>
</dbReference>
<protein>
    <submittedName>
        <fullName evidence="2">Uncharacterized protein</fullName>
    </submittedName>
</protein>
<dbReference type="EMBL" id="UIVS01000004">
    <property type="protein sequence ID" value="SVP94853.1"/>
    <property type="molecule type" value="Genomic_DNA"/>
</dbReference>
<dbReference type="EMBL" id="UIVT01000004">
    <property type="protein sequence ID" value="SVP94169.1"/>
    <property type="molecule type" value="Genomic_DNA"/>
</dbReference>
<reference evidence="2" key="1">
    <citation type="submission" date="2018-07" db="EMBL/GenBank/DDBJ databases">
        <authorList>
            <person name="Quirk P.G."/>
            <person name="Krulwich T.A."/>
        </authorList>
    </citation>
    <scope>NUCLEOTIDE SEQUENCE</scope>
    <source>
        <strain evidence="2">Anand</strain>
    </source>
</reference>
<name>A0A3B0N8H5_THEAN</name>
<evidence type="ECO:0000313" key="2">
    <source>
        <dbReference type="EMBL" id="SVP94169.1"/>
    </source>
</evidence>
<evidence type="ECO:0000256" key="1">
    <source>
        <dbReference type="SAM" id="MobiDB-lite"/>
    </source>
</evidence>
<accession>A0A3B0N8H5</accession>
<feature type="region of interest" description="Disordered" evidence="1">
    <location>
        <begin position="542"/>
        <end position="593"/>
    </location>
</feature>
<dbReference type="GO" id="GO:0005730">
    <property type="term" value="C:nucleolus"/>
    <property type="evidence" value="ECO:0007669"/>
    <property type="project" value="InterPro"/>
</dbReference>
<dbReference type="SUPFAM" id="SSF50998">
    <property type="entry name" value="Quinoprotein alcohol dehydrogenase-like"/>
    <property type="match status" value="1"/>
</dbReference>
<organism evidence="2">
    <name type="scientific">Theileria annulata</name>
    <dbReference type="NCBI Taxonomy" id="5874"/>
    <lineage>
        <taxon>Eukaryota</taxon>
        <taxon>Sar</taxon>
        <taxon>Alveolata</taxon>
        <taxon>Apicomplexa</taxon>
        <taxon>Aconoidasida</taxon>
        <taxon>Piroplasmida</taxon>
        <taxon>Theileriidae</taxon>
        <taxon>Theileria</taxon>
    </lineage>
</organism>
<dbReference type="InterPro" id="IPR011047">
    <property type="entry name" value="Quinoprotein_ADH-like_sf"/>
</dbReference>